<keyword evidence="4" id="KW-1185">Reference proteome</keyword>
<accession>A0ABY8UGL4</accession>
<protein>
    <recommendedName>
        <fullName evidence="2">Deubiquitinating enzyme MINDY-3/4 conserved domain-containing protein</fullName>
    </recommendedName>
</protein>
<dbReference type="SMART" id="SM01174">
    <property type="entry name" value="DUF4205"/>
    <property type="match status" value="1"/>
</dbReference>
<evidence type="ECO:0000313" key="4">
    <source>
        <dbReference type="Proteomes" id="UP001244341"/>
    </source>
</evidence>
<proteinExistence type="inferred from homology"/>
<sequence length="289" mass="30653">MVHADPLLLSAGGPCGVLAAVQAHLIATLMEQVLVRAALPQWCQRKGWGLLLLLYSLLLTRGSSCVAADMDEAGLPLVDGLGYCSMELVNLMLTGAACSNVFDGRREFGADDSSASTGAAAGDDQQQAGAAAEGGHVLMGVTSQARVGLLTLFEWYRYVEVGQNLKSPRFPVWVVCSESHFSTLALAAPQQQQHHAAGSKGYIGLSSSLQPAPGSALVLEYYDGMARQEEPIRLELLPAPGGVGWSSRMAGVADERGCWQGRPIPPLECVVETKWRDVAVAWHGSDPIL</sequence>
<organism evidence="3 4">
    <name type="scientific">Tetradesmus obliquus</name>
    <name type="common">Green alga</name>
    <name type="synonym">Acutodesmus obliquus</name>
    <dbReference type="NCBI Taxonomy" id="3088"/>
    <lineage>
        <taxon>Eukaryota</taxon>
        <taxon>Viridiplantae</taxon>
        <taxon>Chlorophyta</taxon>
        <taxon>core chlorophytes</taxon>
        <taxon>Chlorophyceae</taxon>
        <taxon>CS clade</taxon>
        <taxon>Sphaeropleales</taxon>
        <taxon>Scenedesmaceae</taxon>
        <taxon>Tetradesmus</taxon>
    </lineage>
</organism>
<dbReference type="InterPro" id="IPR025257">
    <property type="entry name" value="MINDY-3/4_CD"/>
</dbReference>
<dbReference type="PANTHER" id="PTHR12473">
    <property type="entry name" value="UBIQUITIN CARBOXYL-TERMINAL HYDROLASE MINDY-4-RELATED"/>
    <property type="match status" value="1"/>
</dbReference>
<dbReference type="Pfam" id="PF13898">
    <property type="entry name" value="MINDY-3_4_CD"/>
    <property type="match status" value="1"/>
</dbReference>
<name>A0ABY8UGL4_TETOB</name>
<dbReference type="EMBL" id="CP126218">
    <property type="protein sequence ID" value="WIA20300.1"/>
    <property type="molecule type" value="Genomic_DNA"/>
</dbReference>
<dbReference type="Proteomes" id="UP001244341">
    <property type="component" value="Chromosome 11b"/>
</dbReference>
<evidence type="ECO:0000259" key="2">
    <source>
        <dbReference type="SMART" id="SM01174"/>
    </source>
</evidence>
<dbReference type="InterPro" id="IPR039785">
    <property type="entry name" value="MINY3/4"/>
</dbReference>
<feature type="domain" description="Deubiquitinating enzyme MINDY-3/4 conserved" evidence="2">
    <location>
        <begin position="2"/>
        <end position="284"/>
    </location>
</feature>
<gene>
    <name evidence="3" type="ORF">OEZ85_006132</name>
</gene>
<evidence type="ECO:0000313" key="3">
    <source>
        <dbReference type="EMBL" id="WIA20300.1"/>
    </source>
</evidence>
<comment type="similarity">
    <text evidence="1">Belongs to the MINDY deubiquitinase family. FAM188 subfamily.</text>
</comment>
<reference evidence="3 4" key="1">
    <citation type="submission" date="2023-05" db="EMBL/GenBank/DDBJ databases">
        <title>A 100% complete, gapless, phased diploid assembly of the Scenedesmus obliquus UTEX 3031 genome.</title>
        <authorList>
            <person name="Biondi T.C."/>
            <person name="Hanschen E.R."/>
            <person name="Kwon T."/>
            <person name="Eng W."/>
            <person name="Kruse C.P.S."/>
            <person name="Koehler S.I."/>
            <person name="Kunde Y."/>
            <person name="Gleasner C.D."/>
            <person name="You Mak K.T."/>
            <person name="Polle J."/>
            <person name="Hovde B.T."/>
            <person name="Starkenburg S.R."/>
        </authorList>
    </citation>
    <scope>NUCLEOTIDE SEQUENCE [LARGE SCALE GENOMIC DNA]</scope>
    <source>
        <strain evidence="3 4">DOE0152z</strain>
    </source>
</reference>
<evidence type="ECO:0000256" key="1">
    <source>
        <dbReference type="ARBA" id="ARBA00011074"/>
    </source>
</evidence>
<dbReference type="PANTHER" id="PTHR12473:SF8">
    <property type="entry name" value="UBIQUITIN CARBOXYL-TERMINAL HYDROLASE MINDY-4-RELATED"/>
    <property type="match status" value="1"/>
</dbReference>